<reference evidence="2 3" key="1">
    <citation type="journal article" date="2021" name="BMC Biol.">
        <title>Horizontally acquired antibacterial genes associated with adaptive radiation of ladybird beetles.</title>
        <authorList>
            <person name="Li H.S."/>
            <person name="Tang X.F."/>
            <person name="Huang Y.H."/>
            <person name="Xu Z.Y."/>
            <person name="Chen M.L."/>
            <person name="Du X.Y."/>
            <person name="Qiu B.Y."/>
            <person name="Chen P.T."/>
            <person name="Zhang W."/>
            <person name="Slipinski A."/>
            <person name="Escalona H.E."/>
            <person name="Waterhouse R.M."/>
            <person name="Zwick A."/>
            <person name="Pang H."/>
        </authorList>
    </citation>
    <scope>NUCLEOTIDE SEQUENCE [LARGE SCALE GENOMIC DNA]</scope>
    <source>
        <strain evidence="2">SYSU2018</strain>
    </source>
</reference>
<comment type="caution">
    <text evidence="2">The sequence shown here is derived from an EMBL/GenBank/DDBJ whole genome shotgun (WGS) entry which is preliminary data.</text>
</comment>
<keyword evidence="1" id="KW-0175">Coiled coil</keyword>
<feature type="coiled-coil region" evidence="1">
    <location>
        <begin position="27"/>
        <end position="61"/>
    </location>
</feature>
<protein>
    <submittedName>
        <fullName evidence="2">Uncharacterized protein</fullName>
    </submittedName>
</protein>
<dbReference type="AlphaFoldDB" id="A0ABD2NKQ7"/>
<dbReference type="Proteomes" id="UP001516400">
    <property type="component" value="Unassembled WGS sequence"/>
</dbReference>
<name>A0ABD2NKQ7_9CUCU</name>
<sequence>MKQQIEDLVTITRELKSKVNSDQTKTYAQVTADTKNLKDQVAELKEARQFLKSLVEELERRTAKGELNLKISYVNDTPKIIKVHENVQKNQPSHRLQACPS</sequence>
<evidence type="ECO:0000256" key="1">
    <source>
        <dbReference type="SAM" id="Coils"/>
    </source>
</evidence>
<organism evidence="2 3">
    <name type="scientific">Cryptolaemus montrouzieri</name>
    <dbReference type="NCBI Taxonomy" id="559131"/>
    <lineage>
        <taxon>Eukaryota</taxon>
        <taxon>Metazoa</taxon>
        <taxon>Ecdysozoa</taxon>
        <taxon>Arthropoda</taxon>
        <taxon>Hexapoda</taxon>
        <taxon>Insecta</taxon>
        <taxon>Pterygota</taxon>
        <taxon>Neoptera</taxon>
        <taxon>Endopterygota</taxon>
        <taxon>Coleoptera</taxon>
        <taxon>Polyphaga</taxon>
        <taxon>Cucujiformia</taxon>
        <taxon>Coccinelloidea</taxon>
        <taxon>Coccinellidae</taxon>
        <taxon>Scymninae</taxon>
        <taxon>Scymnini</taxon>
        <taxon>Cryptolaemus</taxon>
    </lineage>
</organism>
<keyword evidence="3" id="KW-1185">Reference proteome</keyword>
<gene>
    <name evidence="2" type="ORF">HHI36_016838</name>
</gene>
<evidence type="ECO:0000313" key="2">
    <source>
        <dbReference type="EMBL" id="KAL3279331.1"/>
    </source>
</evidence>
<dbReference type="EMBL" id="JABFTP020000124">
    <property type="protein sequence ID" value="KAL3279331.1"/>
    <property type="molecule type" value="Genomic_DNA"/>
</dbReference>
<proteinExistence type="predicted"/>
<evidence type="ECO:0000313" key="3">
    <source>
        <dbReference type="Proteomes" id="UP001516400"/>
    </source>
</evidence>
<accession>A0ABD2NKQ7</accession>